<gene>
    <name evidence="1" type="ORF">A6E74_00495</name>
</gene>
<dbReference type="PANTHER" id="PTHR36439">
    <property type="entry name" value="BLL4334 PROTEIN"/>
    <property type="match status" value="1"/>
</dbReference>
<evidence type="ECO:0000313" key="1">
    <source>
        <dbReference type="EMBL" id="OAQ56887.1"/>
    </source>
</evidence>
<protein>
    <recommendedName>
        <fullName evidence="3">DUF1697 domain-containing protein</fullName>
    </recommendedName>
</protein>
<dbReference type="RefSeq" id="WP_067480463.1">
    <property type="nucleotide sequence ID" value="NZ_BSWU01000012.1"/>
</dbReference>
<dbReference type="AlphaFoldDB" id="A0A179EUK2"/>
<sequence>MNYISFFRGINVGSKNRIKMADLRVLFSDLGYQNVKTYIQSGNVIFESNRPETMIMSELARAFVERFGFESKIVLRTAEEFATILAEFPFTEAEIQKMNDHLPEVEHVYFYLGNQEIDASAVAKLAEEFVGQDKVFVGKREIYFLSAQSIRNSKLGNKLTKLDDSFTVRNRKTLNKISELLTS</sequence>
<keyword evidence="2" id="KW-1185">Reference proteome</keyword>
<dbReference type="Gene3D" id="3.30.70.1280">
    <property type="entry name" value="SP0830-like domains"/>
    <property type="match status" value="1"/>
</dbReference>
<dbReference type="Pfam" id="PF08002">
    <property type="entry name" value="DUF1697"/>
    <property type="match status" value="1"/>
</dbReference>
<proteinExistence type="predicted"/>
<dbReference type="SUPFAM" id="SSF160379">
    <property type="entry name" value="SP0830-like"/>
    <property type="match status" value="1"/>
</dbReference>
<dbReference type="PIRSF" id="PIRSF008502">
    <property type="entry name" value="UCP008502"/>
    <property type="match status" value="1"/>
</dbReference>
<accession>A0A179EUK2</accession>
<evidence type="ECO:0000313" key="2">
    <source>
        <dbReference type="Proteomes" id="UP000078516"/>
    </source>
</evidence>
<dbReference type="PANTHER" id="PTHR36439:SF1">
    <property type="entry name" value="DUF1697 DOMAIN-CONTAINING PROTEIN"/>
    <property type="match status" value="1"/>
</dbReference>
<dbReference type="InterPro" id="IPR012545">
    <property type="entry name" value="DUF1697"/>
</dbReference>
<organism evidence="1 2">
    <name type="scientific">Enterococcus thailandicus</name>
    <dbReference type="NCBI Taxonomy" id="417368"/>
    <lineage>
        <taxon>Bacteria</taxon>
        <taxon>Bacillati</taxon>
        <taxon>Bacillota</taxon>
        <taxon>Bacilli</taxon>
        <taxon>Lactobacillales</taxon>
        <taxon>Enterococcaceae</taxon>
        <taxon>Enterococcus</taxon>
    </lineage>
</organism>
<evidence type="ECO:0008006" key="3">
    <source>
        <dbReference type="Google" id="ProtNLM"/>
    </source>
</evidence>
<dbReference type="Proteomes" id="UP000078516">
    <property type="component" value="Unassembled WGS sequence"/>
</dbReference>
<comment type="caution">
    <text evidence="1">The sequence shown here is derived from an EMBL/GenBank/DDBJ whole genome shotgun (WGS) entry which is preliminary data.</text>
</comment>
<name>A0A179EUK2_ENTTH</name>
<reference evidence="1 2" key="1">
    <citation type="submission" date="2016-04" db="EMBL/GenBank/DDBJ databases">
        <title>Draft genome of an Enterococcus thailandicus strain isolated from bovine feces.</title>
        <authorList>
            <person name="Beukers A.G."/>
            <person name="Zaheer R."/>
            <person name="Goji N."/>
            <person name="Cook S.R."/>
            <person name="Amoako K."/>
            <person name="Chaves A.V."/>
            <person name="Ward M.P."/>
            <person name="Mcallister T.A."/>
        </authorList>
    </citation>
    <scope>NUCLEOTIDE SEQUENCE [LARGE SCALE GENOMIC DNA]</scope>
    <source>
        <strain evidence="1 2">F0711D 46</strain>
    </source>
</reference>
<dbReference type="EMBL" id="LWMN01000001">
    <property type="protein sequence ID" value="OAQ56887.1"/>
    <property type="molecule type" value="Genomic_DNA"/>
</dbReference>